<reference evidence="3 4" key="1">
    <citation type="submission" date="2017-06" db="EMBL/GenBank/DDBJ databases">
        <authorList>
            <person name="Kim H.J."/>
            <person name="Triplett B.A."/>
        </authorList>
    </citation>
    <scope>NUCLEOTIDE SEQUENCE [LARGE SCALE GENOMIC DNA]</scope>
    <source>
        <strain evidence="3 4">DSM 29150</strain>
    </source>
</reference>
<proteinExistence type="predicted"/>
<sequence length="888" mass="103333">MKFYTKNKQVILTFLFIIVLALLFNKNLANILLEIGRLINYHSASFFIAYIIILILIISGYLYVFIKPYVLNKKVSLIVGISVSIYMILLLADNNLHFETFIEKNKYFRYANILFLVGITQFIYLIININLKKSSKLESEKFNNDIEQFKDSSFIEDGLFVDGEIDNELILNRLLGMLNNFKPNSSFCVGLNAVWGHGKSSFLKRFEYKYRATSANNIIFWYNIWKNRESTAIIENFFDELKNNLTPHSGELSNSIDCYVEAILALSSSQTQTILNAGNKLLSQDKTLETYYNEINESIKKIDKQVVIILDDLDRLEKNEILSSLKLIRTLSDFNNVIFIAGYDRSYITKKLGPDYKGYIDKIFNVEINFLPSDRNLLSQFLINEIEKIENNSNRNEVDKTLSESFKNLFSNFNDLSYSDFFSTYRGVKRFINEFKFNLTFLENINDVQLDQYILLKLCTYKFRFTQNLIFNDLDKLLTLKSVDKVNEKLQFASFENQNIYVFDKEAKEKINQLLEKNKIDPEDVIIINAVLVSLFSERNDIQYYEDRNTAISKIYYTELYVKNDIATGKYKVSKFQELFESNELHSIGSEIEDLPSQLKGQIKNEIMNFIFSKVKIDSVDRFIDVLKTINFSMISYSISEDNKILSLIDEKSNELFNSDEKFIESFEAILVEAKIGYLANLISEVNINEKRTINGTYSASSIANYSSSTFNDRTIKRVSLKILNELIDKSANVDIILNAYHLYTQAIVQDKKIFRSFEANELVKKDIWNRFENYIDTGLLDYSHDGPTVGFEDIRYYYPPHFFIQIFSTKQTYQTVIENPLKKSVFNLYVEMGCASYITFLRDYLSNNEVSNEIELKVNNMISLLDYTIANPNTKLIDDVYVQIVGS</sequence>
<dbReference type="EMBL" id="FZNT01000006">
    <property type="protein sequence ID" value="SNR58039.1"/>
    <property type="molecule type" value="Genomic_DNA"/>
</dbReference>
<dbReference type="SUPFAM" id="SSF52540">
    <property type="entry name" value="P-loop containing nucleoside triphosphate hydrolases"/>
    <property type="match status" value="1"/>
</dbReference>
<keyword evidence="1" id="KW-0472">Membrane</keyword>
<name>A0A238XJA9_9FLAO</name>
<keyword evidence="1" id="KW-0812">Transmembrane</keyword>
<dbReference type="InterPro" id="IPR027417">
    <property type="entry name" value="P-loop_NTPase"/>
</dbReference>
<dbReference type="OrthoDB" id="88903at2"/>
<dbReference type="Gene3D" id="3.40.50.300">
    <property type="entry name" value="P-loop containing nucleotide triphosphate hydrolases"/>
    <property type="match status" value="1"/>
</dbReference>
<keyword evidence="4" id="KW-1185">Reference proteome</keyword>
<dbReference type="Pfam" id="PF07693">
    <property type="entry name" value="KAP_NTPase"/>
    <property type="match status" value="1"/>
</dbReference>
<feature type="domain" description="KAP NTPase" evidence="2">
    <location>
        <begin position="169"/>
        <end position="436"/>
    </location>
</feature>
<evidence type="ECO:0000256" key="1">
    <source>
        <dbReference type="SAM" id="Phobius"/>
    </source>
</evidence>
<dbReference type="InterPro" id="IPR011646">
    <property type="entry name" value="KAP_P-loop"/>
</dbReference>
<keyword evidence="1" id="KW-1133">Transmembrane helix</keyword>
<gene>
    <name evidence="3" type="ORF">SAMN06265371_10628</name>
</gene>
<dbReference type="AlphaFoldDB" id="A0A238XJA9"/>
<evidence type="ECO:0000313" key="3">
    <source>
        <dbReference type="EMBL" id="SNR58039.1"/>
    </source>
</evidence>
<dbReference type="RefSeq" id="WP_089381792.1">
    <property type="nucleotide sequence ID" value="NZ_FZNT01000006.1"/>
</dbReference>
<feature type="transmembrane region" description="Helical" evidence="1">
    <location>
        <begin position="107"/>
        <end position="127"/>
    </location>
</feature>
<protein>
    <submittedName>
        <fullName evidence="3">KAP family P-loop domain-containing protein</fullName>
    </submittedName>
</protein>
<dbReference type="Proteomes" id="UP000198384">
    <property type="component" value="Unassembled WGS sequence"/>
</dbReference>
<organism evidence="3 4">
    <name type="scientific">Lutibacter agarilyticus</name>
    <dbReference type="NCBI Taxonomy" id="1109740"/>
    <lineage>
        <taxon>Bacteria</taxon>
        <taxon>Pseudomonadati</taxon>
        <taxon>Bacteroidota</taxon>
        <taxon>Flavobacteriia</taxon>
        <taxon>Flavobacteriales</taxon>
        <taxon>Flavobacteriaceae</taxon>
        <taxon>Lutibacter</taxon>
    </lineage>
</organism>
<accession>A0A238XJA9</accession>
<evidence type="ECO:0000313" key="4">
    <source>
        <dbReference type="Proteomes" id="UP000198384"/>
    </source>
</evidence>
<feature type="transmembrane region" description="Helical" evidence="1">
    <location>
        <begin position="39"/>
        <end position="63"/>
    </location>
</feature>
<feature type="transmembrane region" description="Helical" evidence="1">
    <location>
        <begin position="75"/>
        <end position="92"/>
    </location>
</feature>
<evidence type="ECO:0000259" key="2">
    <source>
        <dbReference type="Pfam" id="PF07693"/>
    </source>
</evidence>